<dbReference type="Proteomes" id="UP001432062">
    <property type="component" value="Chromosome"/>
</dbReference>
<evidence type="ECO:0000313" key="3">
    <source>
        <dbReference type="Proteomes" id="UP001432062"/>
    </source>
</evidence>
<dbReference type="EMBL" id="CP109441">
    <property type="protein sequence ID" value="WUV43279.1"/>
    <property type="molecule type" value="Genomic_DNA"/>
</dbReference>
<name>A0ABZ1YNF0_9NOCA</name>
<sequence length="142" mass="15186">MRYNAIRAAVTVVALSAALLGGQTLTTTPVAQAAGGVCTFAFNKNPYVQHEAVIVGGMVKCEPAPIAFRIELRLWHRSGTSNPQQKGDPAISTQIPNPHLNVAAMALDCVPGVWQGKIVMRATWDTGTDEGRNETLPTFLQC</sequence>
<accession>A0ABZ1YNF0</accession>
<evidence type="ECO:0008006" key="4">
    <source>
        <dbReference type="Google" id="ProtNLM"/>
    </source>
</evidence>
<reference evidence="2" key="1">
    <citation type="submission" date="2022-10" db="EMBL/GenBank/DDBJ databases">
        <title>The complete genomes of actinobacterial strains from the NBC collection.</title>
        <authorList>
            <person name="Joergensen T.S."/>
            <person name="Alvarez Arevalo M."/>
            <person name="Sterndorff E.B."/>
            <person name="Faurdal D."/>
            <person name="Vuksanovic O."/>
            <person name="Mourched A.-S."/>
            <person name="Charusanti P."/>
            <person name="Shaw S."/>
            <person name="Blin K."/>
            <person name="Weber T."/>
        </authorList>
    </citation>
    <scope>NUCLEOTIDE SEQUENCE</scope>
    <source>
        <strain evidence="2">NBC_01482</strain>
    </source>
</reference>
<keyword evidence="3" id="KW-1185">Reference proteome</keyword>
<organism evidence="2 3">
    <name type="scientific">Nocardia vinacea</name>
    <dbReference type="NCBI Taxonomy" id="96468"/>
    <lineage>
        <taxon>Bacteria</taxon>
        <taxon>Bacillati</taxon>
        <taxon>Actinomycetota</taxon>
        <taxon>Actinomycetes</taxon>
        <taxon>Mycobacteriales</taxon>
        <taxon>Nocardiaceae</taxon>
        <taxon>Nocardia</taxon>
    </lineage>
</organism>
<dbReference type="RefSeq" id="WP_329405799.1">
    <property type="nucleotide sequence ID" value="NZ_CP109441.1"/>
</dbReference>
<feature type="chain" id="PRO_5045585197" description="Secreted protein" evidence="1">
    <location>
        <begin position="34"/>
        <end position="142"/>
    </location>
</feature>
<evidence type="ECO:0000256" key="1">
    <source>
        <dbReference type="SAM" id="SignalP"/>
    </source>
</evidence>
<feature type="signal peptide" evidence="1">
    <location>
        <begin position="1"/>
        <end position="33"/>
    </location>
</feature>
<evidence type="ECO:0000313" key="2">
    <source>
        <dbReference type="EMBL" id="WUV43279.1"/>
    </source>
</evidence>
<keyword evidence="1" id="KW-0732">Signal</keyword>
<proteinExistence type="predicted"/>
<gene>
    <name evidence="2" type="ORF">OG563_29115</name>
</gene>
<protein>
    <recommendedName>
        <fullName evidence="4">Secreted protein</fullName>
    </recommendedName>
</protein>